<dbReference type="SUPFAM" id="SSF54637">
    <property type="entry name" value="Thioesterase/thiol ester dehydrase-isomerase"/>
    <property type="match status" value="2"/>
</dbReference>
<dbReference type="Gene3D" id="2.40.160.210">
    <property type="entry name" value="Acyl-CoA thioesterase, double hotdog domain"/>
    <property type="match status" value="1"/>
</dbReference>
<proteinExistence type="predicted"/>
<gene>
    <name evidence="3" type="ORF">ACFPQA_01765</name>
</gene>
<dbReference type="Pfam" id="PF20789">
    <property type="entry name" value="4HBT_3C"/>
    <property type="match status" value="1"/>
</dbReference>
<organism evidence="3 4">
    <name type="scientific">Marinobacter koreensis</name>
    <dbReference type="NCBI Taxonomy" id="335974"/>
    <lineage>
        <taxon>Bacteria</taxon>
        <taxon>Pseudomonadati</taxon>
        <taxon>Pseudomonadota</taxon>
        <taxon>Gammaproteobacteria</taxon>
        <taxon>Pseudomonadales</taxon>
        <taxon>Marinobacteraceae</taxon>
        <taxon>Marinobacter</taxon>
    </lineage>
</organism>
<dbReference type="InterPro" id="IPR049449">
    <property type="entry name" value="TesB_ACOT8-like_N"/>
</dbReference>
<keyword evidence="4" id="KW-1185">Reference proteome</keyword>
<dbReference type="Proteomes" id="UP001596055">
    <property type="component" value="Unassembled WGS sequence"/>
</dbReference>
<dbReference type="InterPro" id="IPR042171">
    <property type="entry name" value="Acyl-CoA_hotdog"/>
</dbReference>
<sequence>MTQYCALHPLDQATTLESLDADRYRGRFPPSYFNMVGPFGGVIASTLLNAVLSHPKRHGDPVSMTINFAGPVDDTDYEILARPARTNRSTQHWTVELIQHGQPAITGTVFLAIRRDSWEGADIRMPEVPEAAKVDVLDTTGYRPWMNNYEFRVVDGHFHPDGSAPPQRDSHSTLWMRDEPPRPLDYLSLMALSDCFFPRIFIRQQQRALVGTVSMTTYFHGDAESLRRQGSRSLLGVARAQRYFKGYFDQVGELWGDDGELLASTHQIVYFKSEGF</sequence>
<dbReference type="Pfam" id="PF13622">
    <property type="entry name" value="4HBT_3"/>
    <property type="match status" value="1"/>
</dbReference>
<evidence type="ECO:0000259" key="2">
    <source>
        <dbReference type="Pfam" id="PF20789"/>
    </source>
</evidence>
<dbReference type="EMBL" id="JBHSNL010000001">
    <property type="protein sequence ID" value="MFC5543767.1"/>
    <property type="molecule type" value="Genomic_DNA"/>
</dbReference>
<feature type="domain" description="Acyl-CoA thioesterase-like C-terminal" evidence="2">
    <location>
        <begin position="136"/>
        <end position="270"/>
    </location>
</feature>
<dbReference type="RefSeq" id="WP_248157719.1">
    <property type="nucleotide sequence ID" value="NZ_JAKZAJ010000003.1"/>
</dbReference>
<evidence type="ECO:0000259" key="1">
    <source>
        <dbReference type="Pfam" id="PF13622"/>
    </source>
</evidence>
<dbReference type="InterPro" id="IPR049450">
    <property type="entry name" value="ACOT8-like_C"/>
</dbReference>
<reference evidence="4" key="1">
    <citation type="journal article" date="2019" name="Int. J. Syst. Evol. Microbiol.">
        <title>The Global Catalogue of Microorganisms (GCM) 10K type strain sequencing project: providing services to taxonomists for standard genome sequencing and annotation.</title>
        <authorList>
            <consortium name="The Broad Institute Genomics Platform"/>
            <consortium name="The Broad Institute Genome Sequencing Center for Infectious Disease"/>
            <person name="Wu L."/>
            <person name="Ma J."/>
        </authorList>
    </citation>
    <scope>NUCLEOTIDE SEQUENCE [LARGE SCALE GENOMIC DNA]</scope>
    <source>
        <strain evidence="4">CGMCC 4.1799</strain>
    </source>
</reference>
<comment type="caution">
    <text evidence="3">The sequence shown here is derived from an EMBL/GenBank/DDBJ whole genome shotgun (WGS) entry which is preliminary data.</text>
</comment>
<evidence type="ECO:0000313" key="3">
    <source>
        <dbReference type="EMBL" id="MFC5543767.1"/>
    </source>
</evidence>
<accession>A0ABW0RI64</accession>
<name>A0ABW0RI64_9GAMM</name>
<evidence type="ECO:0000313" key="4">
    <source>
        <dbReference type="Proteomes" id="UP001596055"/>
    </source>
</evidence>
<protein>
    <submittedName>
        <fullName evidence="3">Acyl-CoA thioesterase</fullName>
    </submittedName>
</protein>
<feature type="domain" description="Acyl-CoA thioesterase-like N-terminal HotDog" evidence="1">
    <location>
        <begin position="30"/>
        <end position="110"/>
    </location>
</feature>
<dbReference type="InterPro" id="IPR029069">
    <property type="entry name" value="HotDog_dom_sf"/>
</dbReference>